<dbReference type="Proteomes" id="UP000242180">
    <property type="component" value="Unassembled WGS sequence"/>
</dbReference>
<keyword evidence="1" id="KW-0862">Zinc</keyword>
<feature type="compositionally biased region" description="Basic and acidic residues" evidence="2">
    <location>
        <begin position="66"/>
        <end position="91"/>
    </location>
</feature>
<dbReference type="InterPro" id="IPR000467">
    <property type="entry name" value="G_patch_dom"/>
</dbReference>
<evidence type="ECO:0000256" key="2">
    <source>
        <dbReference type="SAM" id="MobiDB-lite"/>
    </source>
</evidence>
<proteinExistence type="predicted"/>
<name>A0A1X2HP84_SYNRA</name>
<dbReference type="OMA" id="DMKENTR"/>
<dbReference type="Pfam" id="PF01585">
    <property type="entry name" value="G-patch"/>
    <property type="match status" value="1"/>
</dbReference>
<dbReference type="EMBL" id="MCGN01000002">
    <property type="protein sequence ID" value="ORZ01168.1"/>
    <property type="molecule type" value="Genomic_DNA"/>
</dbReference>
<dbReference type="InParanoid" id="A0A1X2HP84"/>
<dbReference type="GO" id="GO:0003676">
    <property type="term" value="F:nucleic acid binding"/>
    <property type="evidence" value="ECO:0007669"/>
    <property type="project" value="InterPro"/>
</dbReference>
<accession>A0A1X2HP84</accession>
<dbReference type="PROSITE" id="PS50157">
    <property type="entry name" value="ZINC_FINGER_C2H2_2"/>
    <property type="match status" value="1"/>
</dbReference>
<evidence type="ECO:0000313" key="6">
    <source>
        <dbReference type="Proteomes" id="UP000242180"/>
    </source>
</evidence>
<feature type="compositionally biased region" description="Low complexity" evidence="2">
    <location>
        <begin position="288"/>
        <end position="304"/>
    </location>
</feature>
<evidence type="ECO:0000313" key="5">
    <source>
        <dbReference type="EMBL" id="ORZ01168.1"/>
    </source>
</evidence>
<reference evidence="5 6" key="1">
    <citation type="submission" date="2016-07" db="EMBL/GenBank/DDBJ databases">
        <title>Pervasive Adenine N6-methylation of Active Genes in Fungi.</title>
        <authorList>
            <consortium name="DOE Joint Genome Institute"/>
            <person name="Mondo S.J."/>
            <person name="Dannebaum R.O."/>
            <person name="Kuo R.C."/>
            <person name="Labutti K."/>
            <person name="Haridas S."/>
            <person name="Kuo A."/>
            <person name="Salamov A."/>
            <person name="Ahrendt S.R."/>
            <person name="Lipzen A."/>
            <person name="Sullivan W."/>
            <person name="Andreopoulos W.B."/>
            <person name="Clum A."/>
            <person name="Lindquist E."/>
            <person name="Daum C."/>
            <person name="Ramamoorthy G.K."/>
            <person name="Gryganskyi A."/>
            <person name="Culley D."/>
            <person name="Magnuson J.K."/>
            <person name="James T.Y."/>
            <person name="O'Malley M.A."/>
            <person name="Stajich J.E."/>
            <person name="Spatafora J.W."/>
            <person name="Visel A."/>
            <person name="Grigoriev I.V."/>
        </authorList>
    </citation>
    <scope>NUCLEOTIDE SEQUENCE [LARGE SCALE GENOMIC DNA]</scope>
    <source>
        <strain evidence="5 6">NRRL 2496</strain>
    </source>
</reference>
<dbReference type="SMART" id="SM00443">
    <property type="entry name" value="G_patch"/>
    <property type="match status" value="1"/>
</dbReference>
<feature type="region of interest" description="Disordered" evidence="2">
    <location>
        <begin position="48"/>
        <end position="91"/>
    </location>
</feature>
<evidence type="ECO:0000256" key="1">
    <source>
        <dbReference type="PROSITE-ProRule" id="PRU00042"/>
    </source>
</evidence>
<comment type="caution">
    <text evidence="5">The sequence shown here is derived from an EMBL/GenBank/DDBJ whole genome shotgun (WGS) entry which is preliminary data.</text>
</comment>
<feature type="region of interest" description="Disordered" evidence="2">
    <location>
        <begin position="128"/>
        <end position="334"/>
    </location>
</feature>
<evidence type="ECO:0000259" key="3">
    <source>
        <dbReference type="PROSITE" id="PS50157"/>
    </source>
</evidence>
<keyword evidence="1" id="KW-0479">Metal-binding</keyword>
<feature type="compositionally biased region" description="Polar residues" evidence="2">
    <location>
        <begin position="246"/>
        <end position="259"/>
    </location>
</feature>
<evidence type="ECO:0008006" key="7">
    <source>
        <dbReference type="Google" id="ProtNLM"/>
    </source>
</evidence>
<evidence type="ECO:0000259" key="4">
    <source>
        <dbReference type="PROSITE" id="PS50174"/>
    </source>
</evidence>
<gene>
    <name evidence="5" type="ORF">BCR43DRAFT_169560</name>
</gene>
<feature type="domain" description="G-patch" evidence="4">
    <location>
        <begin position="7"/>
        <end position="53"/>
    </location>
</feature>
<feature type="compositionally biased region" description="Low complexity" evidence="2">
    <location>
        <begin position="269"/>
        <end position="280"/>
    </location>
</feature>
<dbReference type="GO" id="GO:0008270">
    <property type="term" value="F:zinc ion binding"/>
    <property type="evidence" value="ECO:0007669"/>
    <property type="project" value="UniProtKB-KW"/>
</dbReference>
<protein>
    <recommendedName>
        <fullName evidence="7">G-patch domain-containing protein</fullName>
    </recommendedName>
</protein>
<dbReference type="PANTHER" id="PTHR47251">
    <property type="entry name" value="FINGER DOMAIN PROTEIN, PUTATIVE (AFU_ORTHOLOGUE AFUA_3G04180)-RELATED"/>
    <property type="match status" value="1"/>
</dbReference>
<feature type="compositionally biased region" description="Basic and acidic residues" evidence="2">
    <location>
        <begin position="151"/>
        <end position="174"/>
    </location>
</feature>
<dbReference type="OrthoDB" id="4822at2759"/>
<dbReference type="InterPro" id="IPR013087">
    <property type="entry name" value="Znf_C2H2_type"/>
</dbReference>
<dbReference type="STRING" id="13706.A0A1X2HP84"/>
<feature type="compositionally biased region" description="Polar residues" evidence="2">
    <location>
        <begin position="215"/>
        <end position="228"/>
    </location>
</feature>
<dbReference type="PANTHER" id="PTHR47251:SF1">
    <property type="entry name" value="FINGER DOMAIN PROTEIN, PUTATIVE (AFU_ORTHOLOGUE AFUA_3G04180)-RELATED"/>
    <property type="match status" value="1"/>
</dbReference>
<organism evidence="5 6">
    <name type="scientific">Syncephalastrum racemosum</name>
    <name type="common">Filamentous fungus</name>
    <dbReference type="NCBI Taxonomy" id="13706"/>
    <lineage>
        <taxon>Eukaryota</taxon>
        <taxon>Fungi</taxon>
        <taxon>Fungi incertae sedis</taxon>
        <taxon>Mucoromycota</taxon>
        <taxon>Mucoromycotina</taxon>
        <taxon>Mucoromycetes</taxon>
        <taxon>Mucorales</taxon>
        <taxon>Syncephalastraceae</taxon>
        <taxon>Syncephalastrum</taxon>
    </lineage>
</organism>
<keyword evidence="1" id="KW-0863">Zinc-finger</keyword>
<dbReference type="PROSITE" id="PS50174">
    <property type="entry name" value="G_PATCH"/>
    <property type="match status" value="1"/>
</dbReference>
<dbReference type="PROSITE" id="PS00028">
    <property type="entry name" value="ZINC_FINGER_C2H2_1"/>
    <property type="match status" value="1"/>
</dbReference>
<keyword evidence="6" id="KW-1185">Reference proteome</keyword>
<feature type="domain" description="C2H2-type" evidence="3">
    <location>
        <begin position="105"/>
        <end position="134"/>
    </location>
</feature>
<feature type="compositionally biased region" description="Polar residues" evidence="2">
    <location>
        <begin position="305"/>
        <end position="322"/>
    </location>
</feature>
<dbReference type="AlphaFoldDB" id="A0A1X2HP84"/>
<sequence>MDTRISETNIGYRLLQKMGWKAGEGLGAGGRGRTDPIRIDYKEDSLGVGKAEEEQSYHTSSTAKRKTMDSEKMLEESQTERAYRESKAEKQQAIHKEIKDVTRAFYCELCDKQYSKVIDYDKHLQSYDHHHKKRFKDMKESTRKSSFAQSAKDKKRERERKREERERQKMEEAIMKQASRTQKEPSEGSSRWKPMGAAVAKPSSGGWAQMDEPRSSAQINQGWTTAASAPTGAWNSVEAPRGGSSIPVQNTGGWTTTTMPSSLGPPPSLSSSPPASSHGSPLPPPPSSSSAPSSGPAIPSAPSAVTANHNHGTTGIDSTSGAKPNELPASASKLTFGIPKKKAGGFQFGLKKKS</sequence>